<gene>
    <name evidence="7" type="ORF">NX784_27960</name>
</gene>
<keyword evidence="8" id="KW-1185">Reference proteome</keyword>
<reference evidence="7 8" key="1">
    <citation type="submission" date="2022-08" db="EMBL/GenBank/DDBJ databases">
        <title>Reclassification of Massilia species as members of the genera Telluria, Duganella, Pseudoduganella, Mokoshia gen. nov. and Zemynaea gen. nov. using orthogonal and non-orthogonal genome-based approaches.</title>
        <authorList>
            <person name="Bowman J.P."/>
        </authorList>
    </citation>
    <scope>NUCLEOTIDE SEQUENCE [LARGE SCALE GENOMIC DNA]</scope>
    <source>
        <strain evidence="7 8">JCM 31316</strain>
    </source>
</reference>
<evidence type="ECO:0000259" key="6">
    <source>
        <dbReference type="Pfam" id="PF04335"/>
    </source>
</evidence>
<evidence type="ECO:0000256" key="5">
    <source>
        <dbReference type="SAM" id="Phobius"/>
    </source>
</evidence>
<keyword evidence="4 5" id="KW-0472">Membrane</keyword>
<dbReference type="InterPro" id="IPR032710">
    <property type="entry name" value="NTF2-like_dom_sf"/>
</dbReference>
<evidence type="ECO:0000313" key="8">
    <source>
        <dbReference type="Proteomes" id="UP001204151"/>
    </source>
</evidence>
<evidence type="ECO:0000256" key="1">
    <source>
        <dbReference type="ARBA" id="ARBA00004167"/>
    </source>
</evidence>
<dbReference type="SUPFAM" id="SSF54427">
    <property type="entry name" value="NTF2-like"/>
    <property type="match status" value="1"/>
</dbReference>
<comment type="subcellular location">
    <subcellularLocation>
        <location evidence="1">Membrane</location>
        <topology evidence="1">Single-pass membrane protein</topology>
    </subcellularLocation>
</comment>
<feature type="domain" description="Bacterial virulence protein VirB8" evidence="6">
    <location>
        <begin position="37"/>
        <end position="246"/>
    </location>
</feature>
<organism evidence="7 8">
    <name type="scientific">Massilia pinisoli</name>
    <dbReference type="NCBI Taxonomy" id="1772194"/>
    <lineage>
        <taxon>Bacteria</taxon>
        <taxon>Pseudomonadati</taxon>
        <taxon>Pseudomonadota</taxon>
        <taxon>Betaproteobacteria</taxon>
        <taxon>Burkholderiales</taxon>
        <taxon>Oxalobacteraceae</taxon>
        <taxon>Telluria group</taxon>
        <taxon>Massilia</taxon>
    </lineage>
</organism>
<comment type="caution">
    <text evidence="7">The sequence shown here is derived from an EMBL/GenBank/DDBJ whole genome shotgun (WGS) entry which is preliminary data.</text>
</comment>
<evidence type="ECO:0000256" key="4">
    <source>
        <dbReference type="ARBA" id="ARBA00023136"/>
    </source>
</evidence>
<evidence type="ECO:0000256" key="3">
    <source>
        <dbReference type="ARBA" id="ARBA00022989"/>
    </source>
</evidence>
<keyword evidence="3 5" id="KW-1133">Transmembrane helix</keyword>
<accession>A0ABT1ZZQ4</accession>
<dbReference type="CDD" id="cd16424">
    <property type="entry name" value="VirB8"/>
    <property type="match status" value="1"/>
</dbReference>
<feature type="transmembrane region" description="Helical" evidence="5">
    <location>
        <begin position="55"/>
        <end position="74"/>
    </location>
</feature>
<dbReference type="EMBL" id="JANUGW010000035">
    <property type="protein sequence ID" value="MCS0585422.1"/>
    <property type="molecule type" value="Genomic_DNA"/>
</dbReference>
<dbReference type="InterPro" id="IPR007430">
    <property type="entry name" value="VirB8"/>
</dbReference>
<keyword evidence="2 5" id="KW-0812">Transmembrane</keyword>
<sequence length="289" mass="31333">MQTTNARDALAVHVDELRRFIETHDDIQLLLEHSAAESDRRTDVEQRSRRTAWRVAAGASMLAIAAFAIAAGAIHTSMRPAPPPEVLVVDKSTGATRPLMSLAAYQLSPEEATIRRSIATFLRAREGYTFDTAEDSYYDAAAFMSPRLQAQWAAYWDTANPASPMNVYKKDGKVRVQIGAITILRNGLGAATGVRVSFTSCLSRADQPAGEAASWIATIPFHWVNVATDERTRRVNDLGMEITDYIKDPDLGVAAPAMRQPEKAAPVLAGQGRSVALSAPVATAREVSP</sequence>
<protein>
    <submittedName>
        <fullName evidence="7">Type IV secretion system protein</fullName>
    </submittedName>
</protein>
<name>A0ABT1ZZQ4_9BURK</name>
<evidence type="ECO:0000313" key="7">
    <source>
        <dbReference type="EMBL" id="MCS0585422.1"/>
    </source>
</evidence>
<proteinExistence type="predicted"/>
<dbReference type="RefSeq" id="WP_258819946.1">
    <property type="nucleotide sequence ID" value="NZ_JANUGW010000035.1"/>
</dbReference>
<dbReference type="Gene3D" id="3.10.450.230">
    <property type="entry name" value="VirB8 protein"/>
    <property type="match status" value="1"/>
</dbReference>
<evidence type="ECO:0000256" key="2">
    <source>
        <dbReference type="ARBA" id="ARBA00022692"/>
    </source>
</evidence>
<dbReference type="Pfam" id="PF04335">
    <property type="entry name" value="VirB8"/>
    <property type="match status" value="1"/>
</dbReference>
<dbReference type="Proteomes" id="UP001204151">
    <property type="component" value="Unassembled WGS sequence"/>
</dbReference>